<gene>
    <name evidence="1" type="ORF">METZ01_LOCUS456553</name>
</gene>
<dbReference type="InterPro" id="IPR021763">
    <property type="entry name" value="DUF3326"/>
</dbReference>
<sequence length="77" mass="8069">MAVTSLNDNSYSCEIGCLIEADSSFQEDDNISIFAFRRRSGMDARAFNVAYIVPTGIGAEVGGHAGDATPAAHLMAA</sequence>
<feature type="non-terminal residue" evidence="1">
    <location>
        <position position="77"/>
    </location>
</feature>
<proteinExistence type="predicted"/>
<dbReference type="AlphaFoldDB" id="A0A383A7Z4"/>
<dbReference type="EMBL" id="UINC01189831">
    <property type="protein sequence ID" value="SVE03699.1"/>
    <property type="molecule type" value="Genomic_DNA"/>
</dbReference>
<name>A0A383A7Z4_9ZZZZ</name>
<reference evidence="1" key="1">
    <citation type="submission" date="2018-05" db="EMBL/GenBank/DDBJ databases">
        <authorList>
            <person name="Lanie J.A."/>
            <person name="Ng W.-L."/>
            <person name="Kazmierczak K.M."/>
            <person name="Andrzejewski T.M."/>
            <person name="Davidsen T.M."/>
            <person name="Wayne K.J."/>
            <person name="Tettelin H."/>
            <person name="Glass J.I."/>
            <person name="Rusch D."/>
            <person name="Podicherti R."/>
            <person name="Tsui H.-C.T."/>
            <person name="Winkler M.E."/>
        </authorList>
    </citation>
    <scope>NUCLEOTIDE SEQUENCE</scope>
</reference>
<organism evidence="1">
    <name type="scientific">marine metagenome</name>
    <dbReference type="NCBI Taxonomy" id="408172"/>
    <lineage>
        <taxon>unclassified sequences</taxon>
        <taxon>metagenomes</taxon>
        <taxon>ecological metagenomes</taxon>
    </lineage>
</organism>
<evidence type="ECO:0000313" key="1">
    <source>
        <dbReference type="EMBL" id="SVE03699.1"/>
    </source>
</evidence>
<protein>
    <submittedName>
        <fullName evidence="1">Uncharacterized protein</fullName>
    </submittedName>
</protein>
<dbReference type="Pfam" id="PF11805">
    <property type="entry name" value="DUF3326"/>
    <property type="match status" value="1"/>
</dbReference>
<accession>A0A383A7Z4</accession>